<proteinExistence type="predicted"/>
<sequence>MNSTEVQLSNSRNQQLLHSGSGEDLIACKINILSCNRKKKKDGRPPQEIRQGQAVSPWSCIFVLISCLAGTSIDHNVYNPDLTLPPVDPPAPGKSKEWCYGEPEPHRDGYGKISPQGYTYVARFWREAVRHVVYLLNCLPTKALGECNPFEAWIGRKPHFAHLRVFGCVASVKNTTSHLKKLDGRSSPMVYLGVEEGCKTYRVFDSRHDKLQISRDVIFQENCEWIWNAGANKDENLPKFMVVDAFDTDEVIVAADVKAGGETCNTTGNSRSTHAKSVKSIYTTIERPYSYLASSNKHTRVS</sequence>
<accession>A0A8J5HJT9</accession>
<reference evidence="2 3" key="1">
    <citation type="submission" date="2020-08" db="EMBL/GenBank/DDBJ databases">
        <title>Plant Genome Project.</title>
        <authorList>
            <person name="Zhang R.-G."/>
        </authorList>
    </citation>
    <scope>NUCLEOTIDE SEQUENCE [LARGE SCALE GENOMIC DNA]</scope>
    <source>
        <tissue evidence="2">Rhizome</tissue>
    </source>
</reference>
<dbReference type="PANTHER" id="PTHR42648:SF25">
    <property type="entry name" value="RNA-DIRECTED DNA POLYMERASE"/>
    <property type="match status" value="1"/>
</dbReference>
<evidence type="ECO:0000259" key="1">
    <source>
        <dbReference type="Pfam" id="PF25597"/>
    </source>
</evidence>
<dbReference type="SUPFAM" id="SSF53098">
    <property type="entry name" value="Ribonuclease H-like"/>
    <property type="match status" value="1"/>
</dbReference>
<protein>
    <recommendedName>
        <fullName evidence="1">Retroviral polymerase SH3-like domain-containing protein</fullName>
    </recommendedName>
</protein>
<gene>
    <name evidence="2" type="ORF">ZIOFF_016344</name>
</gene>
<keyword evidence="3" id="KW-1185">Reference proteome</keyword>
<dbReference type="Proteomes" id="UP000734854">
    <property type="component" value="Unassembled WGS sequence"/>
</dbReference>
<dbReference type="PANTHER" id="PTHR42648">
    <property type="entry name" value="TRANSPOSASE, PUTATIVE-RELATED"/>
    <property type="match status" value="1"/>
</dbReference>
<dbReference type="InterPro" id="IPR012337">
    <property type="entry name" value="RNaseH-like_sf"/>
</dbReference>
<dbReference type="InterPro" id="IPR057670">
    <property type="entry name" value="SH3_retrovirus"/>
</dbReference>
<dbReference type="AlphaFoldDB" id="A0A8J5HJT9"/>
<evidence type="ECO:0000313" key="3">
    <source>
        <dbReference type="Proteomes" id="UP000734854"/>
    </source>
</evidence>
<name>A0A8J5HJT9_ZINOF</name>
<feature type="domain" description="Retroviral polymerase SH3-like" evidence="1">
    <location>
        <begin position="168"/>
        <end position="229"/>
    </location>
</feature>
<comment type="caution">
    <text evidence="2">The sequence shown here is derived from an EMBL/GenBank/DDBJ whole genome shotgun (WGS) entry which is preliminary data.</text>
</comment>
<evidence type="ECO:0000313" key="2">
    <source>
        <dbReference type="EMBL" id="KAG6526361.1"/>
    </source>
</evidence>
<organism evidence="2 3">
    <name type="scientific">Zingiber officinale</name>
    <name type="common">Ginger</name>
    <name type="synonym">Amomum zingiber</name>
    <dbReference type="NCBI Taxonomy" id="94328"/>
    <lineage>
        <taxon>Eukaryota</taxon>
        <taxon>Viridiplantae</taxon>
        <taxon>Streptophyta</taxon>
        <taxon>Embryophyta</taxon>
        <taxon>Tracheophyta</taxon>
        <taxon>Spermatophyta</taxon>
        <taxon>Magnoliopsida</taxon>
        <taxon>Liliopsida</taxon>
        <taxon>Zingiberales</taxon>
        <taxon>Zingiberaceae</taxon>
        <taxon>Zingiber</taxon>
    </lineage>
</organism>
<dbReference type="InterPro" id="IPR039537">
    <property type="entry name" value="Retrotran_Ty1/copia-like"/>
</dbReference>
<dbReference type="EMBL" id="JACMSC010000004">
    <property type="protein sequence ID" value="KAG6526361.1"/>
    <property type="molecule type" value="Genomic_DNA"/>
</dbReference>
<dbReference type="Pfam" id="PF25597">
    <property type="entry name" value="SH3_retrovirus"/>
    <property type="match status" value="1"/>
</dbReference>